<keyword evidence="3" id="KW-0687">Ribonucleoprotein</keyword>
<dbReference type="Gene3D" id="3.40.50.150">
    <property type="entry name" value="Vaccinia Virus protein VP39"/>
    <property type="match status" value="1"/>
</dbReference>
<dbReference type="Pfam" id="PF06325">
    <property type="entry name" value="PrmA"/>
    <property type="match status" value="1"/>
</dbReference>
<keyword evidence="2 3" id="KW-0808">Transferase</keyword>
<dbReference type="PATRIC" id="fig|742725.3.peg.1753"/>
<evidence type="ECO:0000256" key="1">
    <source>
        <dbReference type="ARBA" id="ARBA00022603"/>
    </source>
</evidence>
<dbReference type="InterPro" id="IPR029063">
    <property type="entry name" value="SAM-dependent_MTases_sf"/>
</dbReference>
<dbReference type="HOGENOM" id="CLU_049382_0_0_10"/>
<dbReference type="GO" id="GO:0032259">
    <property type="term" value="P:methylation"/>
    <property type="evidence" value="ECO:0007669"/>
    <property type="project" value="UniProtKB-KW"/>
</dbReference>
<dbReference type="OrthoDB" id="9785995at2"/>
<keyword evidence="1 3" id="KW-0489">Methyltransferase</keyword>
<dbReference type="RefSeq" id="WP_009134465.1">
    <property type="nucleotide sequence ID" value="NZ_CP102250.1"/>
</dbReference>
<dbReference type="InterPro" id="IPR050078">
    <property type="entry name" value="Ribosomal_L11_MeTrfase_PrmA"/>
</dbReference>
<accession>G5HAJ4</accession>
<dbReference type="GO" id="GO:0005840">
    <property type="term" value="C:ribosome"/>
    <property type="evidence" value="ECO:0007669"/>
    <property type="project" value="UniProtKB-KW"/>
</dbReference>
<dbReference type="CDD" id="cd02440">
    <property type="entry name" value="AdoMet_MTases"/>
    <property type="match status" value="1"/>
</dbReference>
<gene>
    <name evidence="3" type="ORF">HMPREF9450_01659</name>
</gene>
<dbReference type="Proteomes" id="UP000006008">
    <property type="component" value="Unassembled WGS sequence"/>
</dbReference>
<proteinExistence type="predicted"/>
<reference evidence="3 4" key="1">
    <citation type="submission" date="2011-08" db="EMBL/GenBank/DDBJ databases">
        <title>The Genome Sequence of Alistipes indistinctus YIT 12060.</title>
        <authorList>
            <consortium name="The Broad Institute Genome Sequencing Platform"/>
            <person name="Earl A."/>
            <person name="Ward D."/>
            <person name="Feldgarden M."/>
            <person name="Gevers D."/>
            <person name="Morotomi M."/>
            <person name="Young S.K."/>
            <person name="Zeng Q."/>
            <person name="Gargeya S."/>
            <person name="Fitzgerald M."/>
            <person name="Haas B."/>
            <person name="Abouelleil A."/>
            <person name="Alvarado L."/>
            <person name="Arachchi H.M."/>
            <person name="Berlin A."/>
            <person name="Brown A."/>
            <person name="Chapman S.B."/>
            <person name="Chen Z."/>
            <person name="Dunbar C."/>
            <person name="Freedman E."/>
            <person name="Gearin G."/>
            <person name="Gellesch M."/>
            <person name="Goldberg J."/>
            <person name="Griggs A."/>
            <person name="Gujja S."/>
            <person name="Heiman D."/>
            <person name="Howarth C."/>
            <person name="Larson L."/>
            <person name="Lui A."/>
            <person name="MacDonald P.J.P."/>
            <person name="Montmayeur A."/>
            <person name="Murphy C."/>
            <person name="Neiman D."/>
            <person name="Pearson M."/>
            <person name="Priest M."/>
            <person name="Roberts A."/>
            <person name="Saif S."/>
            <person name="Shea T."/>
            <person name="Shenoy N."/>
            <person name="Sisk P."/>
            <person name="Stolte C."/>
            <person name="Sykes S."/>
            <person name="Wortman J."/>
            <person name="Nusbaum C."/>
            <person name="Birren B."/>
        </authorList>
    </citation>
    <scope>NUCLEOTIDE SEQUENCE [LARGE SCALE GENOMIC DNA]</scope>
    <source>
        <strain evidence="3 4">YIT 12060</strain>
    </source>
</reference>
<sequence length="275" mass="30471">MNYIDLNIRTNDSEQSEIFIAQLSDWPFDSFDDQEGVLHAYIRETDFAACREEVENLLQESGASFGTELIADRNWNEVWESNFEPIEVEGRCSIRAPFHVPRPDLPFDIVIMPKMAFGTGHHATTQLMVEEILDMPLDELCGLDMGSGTAVLSILAVKKGAARMDAIDIDQWAYANSRENIAANGLEDRITPRQGDASLLAGRRYDFVLANINRNILLADMDAYTATLPAGGRLVMSGILEADIPCIVEKAGTLGLDFGGKRLLKGWAAVRFTKN</sequence>
<evidence type="ECO:0000313" key="4">
    <source>
        <dbReference type="Proteomes" id="UP000006008"/>
    </source>
</evidence>
<comment type="caution">
    <text evidence="3">The sequence shown here is derived from an EMBL/GenBank/DDBJ whole genome shotgun (WGS) entry which is preliminary data.</text>
</comment>
<evidence type="ECO:0000256" key="2">
    <source>
        <dbReference type="ARBA" id="ARBA00022679"/>
    </source>
</evidence>
<dbReference type="eggNOG" id="COG2264">
    <property type="taxonomic scope" value="Bacteria"/>
</dbReference>
<dbReference type="EMBL" id="ADLD01000013">
    <property type="protein sequence ID" value="EHB91610.1"/>
    <property type="molecule type" value="Genomic_DNA"/>
</dbReference>
<dbReference type="PANTHER" id="PTHR43648">
    <property type="entry name" value="ELECTRON TRANSFER FLAVOPROTEIN BETA SUBUNIT LYSINE METHYLTRANSFERASE"/>
    <property type="match status" value="1"/>
</dbReference>
<protein>
    <submittedName>
        <fullName evidence="3">50S ribosomal protein L11 methyltransferase</fullName>
    </submittedName>
</protein>
<dbReference type="SUPFAM" id="SSF53335">
    <property type="entry name" value="S-adenosyl-L-methionine-dependent methyltransferases"/>
    <property type="match status" value="1"/>
</dbReference>
<dbReference type="GeneID" id="92815310"/>
<evidence type="ECO:0000313" key="3">
    <source>
        <dbReference type="EMBL" id="EHB91610.1"/>
    </source>
</evidence>
<organism evidence="3 4">
    <name type="scientific">Alistipes indistinctus YIT 12060</name>
    <dbReference type="NCBI Taxonomy" id="742725"/>
    <lineage>
        <taxon>Bacteria</taxon>
        <taxon>Pseudomonadati</taxon>
        <taxon>Bacteroidota</taxon>
        <taxon>Bacteroidia</taxon>
        <taxon>Bacteroidales</taxon>
        <taxon>Rikenellaceae</taxon>
        <taxon>Alistipes</taxon>
    </lineage>
</organism>
<keyword evidence="3" id="KW-0689">Ribosomal protein</keyword>
<dbReference type="AlphaFoldDB" id="G5HAJ4"/>
<dbReference type="STRING" id="742725.HMPREF9450_01659"/>
<dbReference type="GO" id="GO:0008276">
    <property type="term" value="F:protein methyltransferase activity"/>
    <property type="evidence" value="ECO:0007669"/>
    <property type="project" value="TreeGrafter"/>
</dbReference>
<dbReference type="NCBIfam" id="NF001785">
    <property type="entry name" value="PRK00517.2-2"/>
    <property type="match status" value="1"/>
</dbReference>
<name>G5HAJ4_9BACT</name>
<keyword evidence="4" id="KW-1185">Reference proteome</keyword>
<dbReference type="PANTHER" id="PTHR43648:SF1">
    <property type="entry name" value="ELECTRON TRANSFER FLAVOPROTEIN BETA SUBUNIT LYSINE METHYLTRANSFERASE"/>
    <property type="match status" value="1"/>
</dbReference>